<keyword evidence="7" id="KW-0732">Signal</keyword>
<feature type="active site" description="Charge relay system" evidence="5">
    <location>
        <position position="365"/>
    </location>
</feature>
<gene>
    <name evidence="9" type="ORF">PT974_05923</name>
</gene>
<dbReference type="PROSITE" id="PS51892">
    <property type="entry name" value="SUBTILASE"/>
    <property type="match status" value="1"/>
</dbReference>
<dbReference type="InterPro" id="IPR050131">
    <property type="entry name" value="Peptidase_S8_subtilisin-like"/>
</dbReference>
<dbReference type="PANTHER" id="PTHR43806">
    <property type="entry name" value="PEPTIDASE S8"/>
    <property type="match status" value="1"/>
</dbReference>
<reference evidence="9 10" key="1">
    <citation type="submission" date="2024-01" db="EMBL/GenBank/DDBJ databases">
        <title>Complete genome of Cladobotryum mycophilum ATHUM6906.</title>
        <authorList>
            <person name="Christinaki A.C."/>
            <person name="Myridakis A.I."/>
            <person name="Kouvelis V.N."/>
        </authorList>
    </citation>
    <scope>NUCLEOTIDE SEQUENCE [LARGE SCALE GENOMIC DNA]</scope>
    <source>
        <strain evidence="9 10">ATHUM6906</strain>
    </source>
</reference>
<dbReference type="EMBL" id="JAVFKD010000012">
    <property type="protein sequence ID" value="KAK5992512.1"/>
    <property type="molecule type" value="Genomic_DNA"/>
</dbReference>
<dbReference type="InterPro" id="IPR023828">
    <property type="entry name" value="Peptidase_S8_Ser-AS"/>
</dbReference>
<dbReference type="PROSITE" id="PS00137">
    <property type="entry name" value="SUBTILASE_HIS"/>
    <property type="match status" value="1"/>
</dbReference>
<evidence type="ECO:0000259" key="8">
    <source>
        <dbReference type="Pfam" id="PF00082"/>
    </source>
</evidence>
<feature type="chain" id="PRO_5047521309" evidence="7">
    <location>
        <begin position="21"/>
        <end position="422"/>
    </location>
</feature>
<dbReference type="Proteomes" id="UP001338125">
    <property type="component" value="Unassembled WGS sequence"/>
</dbReference>
<evidence type="ECO:0000256" key="3">
    <source>
        <dbReference type="ARBA" id="ARBA00022801"/>
    </source>
</evidence>
<dbReference type="PROSITE" id="PS00136">
    <property type="entry name" value="SUBTILASE_ASP"/>
    <property type="match status" value="1"/>
</dbReference>
<dbReference type="SUPFAM" id="SSF52743">
    <property type="entry name" value="Subtilisin-like"/>
    <property type="match status" value="1"/>
</dbReference>
<dbReference type="InterPro" id="IPR023827">
    <property type="entry name" value="Peptidase_S8_Asp-AS"/>
</dbReference>
<dbReference type="PROSITE" id="PS00138">
    <property type="entry name" value="SUBTILASE_SER"/>
    <property type="match status" value="1"/>
</dbReference>
<comment type="similarity">
    <text evidence="1 5 6">Belongs to the peptidase S8 family.</text>
</comment>
<evidence type="ECO:0000256" key="1">
    <source>
        <dbReference type="ARBA" id="ARBA00011073"/>
    </source>
</evidence>
<dbReference type="InterPro" id="IPR022398">
    <property type="entry name" value="Peptidase_S8_His-AS"/>
</dbReference>
<accession>A0ABR0SK30</accession>
<evidence type="ECO:0000256" key="7">
    <source>
        <dbReference type="SAM" id="SignalP"/>
    </source>
</evidence>
<dbReference type="Gene3D" id="3.40.50.200">
    <property type="entry name" value="Peptidase S8/S53 domain"/>
    <property type="match status" value="1"/>
</dbReference>
<dbReference type="PRINTS" id="PR00723">
    <property type="entry name" value="SUBTILISIN"/>
</dbReference>
<dbReference type="InterPro" id="IPR036852">
    <property type="entry name" value="Peptidase_S8/S53_dom_sf"/>
</dbReference>
<sequence>MLFTPLIAQLLLLVAPLAAALPVASNSSNIPTFHGVPISNPNAEGIIPNRYIVVYNNNDFDDDAIDAKQAMFTAAIKKRNLGKRSLSGKFLSTSVHTFKIHSWRAMSVDADDDMIMSINSADEVAFVEADTIVSNKAMVAQTNAPPGLIRLSNKAPGAENYVFDQSAGEGITAYVVDTGIRTTHTEFEGRASFGANFINSNDTDENGHGSHVAGTIGGATFGVAKRVSLVAVKVLDASGSGSNSGVLKGMQFVIDDAQKKKITGKAVMNMSLGGSYSDAVNNAISALQNAGIVSVVAAGNENQDTAKTSPGSAPEAITVGAVNGTDFRASFSNFGAGVDVYAPGVSILSVGITSDTATRVLSGTSMACPHVTGLAAYLMALRGVSDPTQVSNLIKNLATQTGAKVKNNIDGTTSLIANNGNQ</sequence>
<evidence type="ECO:0000256" key="5">
    <source>
        <dbReference type="PROSITE-ProRule" id="PRU01240"/>
    </source>
</evidence>
<dbReference type="PANTHER" id="PTHR43806:SF11">
    <property type="entry name" value="CEREVISIN-RELATED"/>
    <property type="match status" value="1"/>
</dbReference>
<feature type="signal peptide" evidence="7">
    <location>
        <begin position="1"/>
        <end position="20"/>
    </location>
</feature>
<keyword evidence="3 5" id="KW-0378">Hydrolase</keyword>
<comment type="caution">
    <text evidence="9">The sequence shown here is derived from an EMBL/GenBank/DDBJ whole genome shotgun (WGS) entry which is preliminary data.</text>
</comment>
<evidence type="ECO:0000313" key="9">
    <source>
        <dbReference type="EMBL" id="KAK5992512.1"/>
    </source>
</evidence>
<evidence type="ECO:0000256" key="4">
    <source>
        <dbReference type="ARBA" id="ARBA00022825"/>
    </source>
</evidence>
<dbReference type="InterPro" id="IPR000209">
    <property type="entry name" value="Peptidase_S8/S53_dom"/>
</dbReference>
<feature type="active site" description="Charge relay system" evidence="5">
    <location>
        <position position="177"/>
    </location>
</feature>
<keyword evidence="2 5" id="KW-0645">Protease</keyword>
<feature type="domain" description="Peptidase S8/S53" evidence="8">
    <location>
        <begin position="168"/>
        <end position="408"/>
    </location>
</feature>
<dbReference type="SUPFAM" id="SSF54897">
    <property type="entry name" value="Protease propeptides/inhibitors"/>
    <property type="match status" value="1"/>
</dbReference>
<name>A0ABR0SK30_9HYPO</name>
<evidence type="ECO:0000256" key="2">
    <source>
        <dbReference type="ARBA" id="ARBA00022670"/>
    </source>
</evidence>
<keyword evidence="4 5" id="KW-0720">Serine protease</keyword>
<feature type="active site" description="Charge relay system" evidence="5">
    <location>
        <position position="208"/>
    </location>
</feature>
<proteinExistence type="inferred from homology"/>
<evidence type="ECO:0000313" key="10">
    <source>
        <dbReference type="Proteomes" id="UP001338125"/>
    </source>
</evidence>
<organism evidence="9 10">
    <name type="scientific">Cladobotryum mycophilum</name>
    <dbReference type="NCBI Taxonomy" id="491253"/>
    <lineage>
        <taxon>Eukaryota</taxon>
        <taxon>Fungi</taxon>
        <taxon>Dikarya</taxon>
        <taxon>Ascomycota</taxon>
        <taxon>Pezizomycotina</taxon>
        <taxon>Sordariomycetes</taxon>
        <taxon>Hypocreomycetidae</taxon>
        <taxon>Hypocreales</taxon>
        <taxon>Hypocreaceae</taxon>
        <taxon>Cladobotryum</taxon>
    </lineage>
</organism>
<dbReference type="InterPro" id="IPR034193">
    <property type="entry name" value="PCSK9_ProteinaseK-like"/>
</dbReference>
<protein>
    <submittedName>
        <fullName evidence="9">Subtilisin-like protease 2</fullName>
    </submittedName>
</protein>
<keyword evidence="10" id="KW-1185">Reference proteome</keyword>
<dbReference type="CDD" id="cd04077">
    <property type="entry name" value="Peptidases_S8_PCSK9_ProteinaseK_like"/>
    <property type="match status" value="1"/>
</dbReference>
<dbReference type="InterPro" id="IPR015500">
    <property type="entry name" value="Peptidase_S8_subtilisin-rel"/>
</dbReference>
<dbReference type="Pfam" id="PF00082">
    <property type="entry name" value="Peptidase_S8"/>
    <property type="match status" value="1"/>
</dbReference>
<evidence type="ECO:0000256" key="6">
    <source>
        <dbReference type="RuleBase" id="RU003355"/>
    </source>
</evidence>